<dbReference type="Pfam" id="PF00024">
    <property type="entry name" value="PAN_1"/>
    <property type="match status" value="3"/>
</dbReference>
<feature type="chain" id="PRO_5041218948" description="Apple domain-containing protein" evidence="1">
    <location>
        <begin position="19"/>
        <end position="522"/>
    </location>
</feature>
<dbReference type="PANTHER" id="PTHR47327">
    <property type="entry name" value="FI18240P1-RELATED"/>
    <property type="match status" value="1"/>
</dbReference>
<organism evidence="3 4">
    <name type="scientific">Cylicocyclus nassatus</name>
    <name type="common">Nematode worm</name>
    <dbReference type="NCBI Taxonomy" id="53992"/>
    <lineage>
        <taxon>Eukaryota</taxon>
        <taxon>Metazoa</taxon>
        <taxon>Ecdysozoa</taxon>
        <taxon>Nematoda</taxon>
        <taxon>Chromadorea</taxon>
        <taxon>Rhabditida</taxon>
        <taxon>Rhabditina</taxon>
        <taxon>Rhabditomorpha</taxon>
        <taxon>Strongyloidea</taxon>
        <taxon>Strongylidae</taxon>
        <taxon>Cylicocyclus</taxon>
    </lineage>
</organism>
<keyword evidence="4" id="KW-1185">Reference proteome</keyword>
<feature type="domain" description="Apple" evidence="2">
    <location>
        <begin position="25"/>
        <end position="107"/>
    </location>
</feature>
<evidence type="ECO:0000259" key="2">
    <source>
        <dbReference type="PROSITE" id="PS50948"/>
    </source>
</evidence>
<reference evidence="3" key="1">
    <citation type="submission" date="2023-07" db="EMBL/GenBank/DDBJ databases">
        <authorList>
            <consortium name="CYATHOMIX"/>
        </authorList>
    </citation>
    <scope>NUCLEOTIDE SEQUENCE</scope>
    <source>
        <strain evidence="3">N/A</strain>
    </source>
</reference>
<dbReference type="SMART" id="SM00473">
    <property type="entry name" value="PAN_AP"/>
    <property type="match status" value="3"/>
</dbReference>
<dbReference type="SUPFAM" id="SSF57414">
    <property type="entry name" value="Hairpin loop containing domain-like"/>
    <property type="match status" value="3"/>
</dbReference>
<keyword evidence="1" id="KW-0732">Signal</keyword>
<evidence type="ECO:0000256" key="1">
    <source>
        <dbReference type="SAM" id="SignalP"/>
    </source>
</evidence>
<feature type="domain" description="Apple" evidence="2">
    <location>
        <begin position="282"/>
        <end position="369"/>
    </location>
</feature>
<evidence type="ECO:0000313" key="3">
    <source>
        <dbReference type="EMBL" id="CAJ0610170.1"/>
    </source>
</evidence>
<dbReference type="InterPro" id="IPR052774">
    <property type="entry name" value="Celegans_DevNeuronal_Protein"/>
</dbReference>
<dbReference type="EMBL" id="CATQJL010000326">
    <property type="protein sequence ID" value="CAJ0610170.1"/>
    <property type="molecule type" value="Genomic_DNA"/>
</dbReference>
<dbReference type="Gene3D" id="3.50.4.10">
    <property type="entry name" value="Hepatocyte Growth Factor"/>
    <property type="match status" value="2"/>
</dbReference>
<dbReference type="GO" id="GO:0009653">
    <property type="term" value="P:anatomical structure morphogenesis"/>
    <property type="evidence" value="ECO:0007669"/>
    <property type="project" value="TreeGrafter"/>
</dbReference>
<gene>
    <name evidence="3" type="ORF">CYNAS_LOCUS22153</name>
</gene>
<feature type="domain" description="Apple" evidence="2">
    <location>
        <begin position="181"/>
        <end position="272"/>
    </location>
</feature>
<protein>
    <recommendedName>
        <fullName evidence="2">Apple domain-containing protein</fullName>
    </recommendedName>
</protein>
<proteinExistence type="predicted"/>
<accession>A0AA36HH82</accession>
<feature type="signal peptide" evidence="1">
    <location>
        <begin position="1"/>
        <end position="18"/>
    </location>
</feature>
<dbReference type="PROSITE" id="PS50948">
    <property type="entry name" value="PAN"/>
    <property type="match status" value="3"/>
</dbReference>
<dbReference type="Proteomes" id="UP001176961">
    <property type="component" value="Unassembled WGS sequence"/>
</dbReference>
<dbReference type="AlphaFoldDB" id="A0AA36HH82"/>
<sequence>MTAYCCTIILLNLAYISAFQDHTGCFASHKNVRVTCVKPAENRTLSSVNECEEFCLTLPKVCRTAQFDAGGKTCEIFSSPPLIGLAPIQSGRRHYRDVQSHYTIEKCAPALQPSVGSIYLIPKEECFGKSEKPNDSNSPVIGNVIPSEEKSFGGEFGLQLKPPRNPLSAIPVEILPIVPDCPIGEKARVQVIDGVEVVSSASVTFTTNTPETCVHACMTSSYPDATRLPLLCRSAQYDRQSSKCFLYPDAVNPNGYLEYKPNVDVLYTEKICISDLLLPISCDEIFRRIPQHILFGHASEIVTATSEEECIRECIQAKVKRNIECHSLLHYADVPISNCILNVQTRLTRPEYFVPELDDKVDYVQLPECAKKTGQGHASAVNGRSRSMIVDNKGIEKKSWGLPHGVGSVESEWSEWTNCDQKTSVRRRERLCSDCLEKVQTQPCFSNEGFENAINTFIEEQNDTPDTTQTMEVNGESPKANVIPFPLSTVLSENNATTELEFFGPPFDNRSPTAWKSAFRRF</sequence>
<comment type="caution">
    <text evidence="3">The sequence shown here is derived from an EMBL/GenBank/DDBJ whole genome shotgun (WGS) entry which is preliminary data.</text>
</comment>
<dbReference type="CDD" id="cd01099">
    <property type="entry name" value="PAN_AP_HGF"/>
    <property type="match status" value="1"/>
</dbReference>
<evidence type="ECO:0000313" key="4">
    <source>
        <dbReference type="Proteomes" id="UP001176961"/>
    </source>
</evidence>
<dbReference type="InterPro" id="IPR003609">
    <property type="entry name" value="Pan_app"/>
</dbReference>
<dbReference type="PANTHER" id="PTHR47327:SF21">
    <property type="entry name" value="APPLE DOMAIN-CONTAINING PROTEIN"/>
    <property type="match status" value="1"/>
</dbReference>
<name>A0AA36HH82_CYLNA</name>